<dbReference type="PANTHER" id="PTHR30313">
    <property type="entry name" value="DNA PRIMASE"/>
    <property type="match status" value="1"/>
</dbReference>
<keyword evidence="6 12" id="KW-0479">Metal-binding</keyword>
<keyword evidence="1 12" id="KW-0240">DNA-directed RNA polymerase</keyword>
<dbReference type="SMART" id="SM00493">
    <property type="entry name" value="TOPRIM"/>
    <property type="match status" value="1"/>
</dbReference>
<dbReference type="HAMAP" id="MF_00974">
    <property type="entry name" value="DNA_primase_DnaG"/>
    <property type="match status" value="1"/>
</dbReference>
<evidence type="ECO:0000256" key="14">
    <source>
        <dbReference type="PIRSR" id="PIRSR002811-1"/>
    </source>
</evidence>
<evidence type="ECO:0000256" key="11">
    <source>
        <dbReference type="ARBA" id="ARBA00023163"/>
    </source>
</evidence>
<dbReference type="NCBIfam" id="TIGR01391">
    <property type="entry name" value="dnaG"/>
    <property type="match status" value="1"/>
</dbReference>
<evidence type="ECO:0000256" key="1">
    <source>
        <dbReference type="ARBA" id="ARBA00022478"/>
    </source>
</evidence>
<comment type="cofactor">
    <cofactor evidence="12 13 14">
        <name>Zn(2+)</name>
        <dbReference type="ChEBI" id="CHEBI:29105"/>
    </cofactor>
    <text evidence="12 13 14">Binds 1 zinc ion per monomer.</text>
</comment>
<dbReference type="InterPro" id="IPR034151">
    <property type="entry name" value="TOPRIM_DnaG_bac"/>
</dbReference>
<dbReference type="Gene3D" id="3.90.580.10">
    <property type="entry name" value="Zinc finger, CHC2-type domain"/>
    <property type="match status" value="1"/>
</dbReference>
<dbReference type="InterPro" id="IPR050219">
    <property type="entry name" value="DnaG_primase"/>
</dbReference>
<comment type="similarity">
    <text evidence="12 13">Belongs to the DnaG primase family.</text>
</comment>
<dbReference type="GO" id="GO:1990077">
    <property type="term" value="C:primosome complex"/>
    <property type="evidence" value="ECO:0007669"/>
    <property type="project" value="UniProtKB-KW"/>
</dbReference>
<evidence type="ECO:0000313" key="16">
    <source>
        <dbReference type="EMBL" id="ADN08085.1"/>
    </source>
</evidence>
<dbReference type="InterPro" id="IPR036977">
    <property type="entry name" value="DNA_primase_Znf_CHC2"/>
</dbReference>
<feature type="zinc finger region" description="CHC2-type" evidence="12 14">
    <location>
        <begin position="37"/>
        <end position="61"/>
    </location>
</feature>
<dbReference type="PROSITE" id="PS50880">
    <property type="entry name" value="TOPRIM"/>
    <property type="match status" value="1"/>
</dbReference>
<keyword evidence="17" id="KW-1185">Reference proteome</keyword>
<dbReference type="Pfam" id="PF08275">
    <property type="entry name" value="DNAG_N"/>
    <property type="match status" value="1"/>
</dbReference>
<evidence type="ECO:0000256" key="3">
    <source>
        <dbReference type="ARBA" id="ARBA00022679"/>
    </source>
</evidence>
<dbReference type="InterPro" id="IPR031988">
    <property type="entry name" value="DnaG_HBD"/>
</dbReference>
<dbReference type="EMBL" id="CP002205">
    <property type="protein sequence ID" value="ADN08085.1"/>
    <property type="molecule type" value="Genomic_DNA"/>
</dbReference>
<keyword evidence="4 12" id="KW-0548">Nucleotidyltransferase</keyword>
<organism evidence="16 17">
    <name type="scientific">Sulfurimonas autotrophica (strain ATCC BAA-671 / DSM 16294 / JCM 11897 / OK10)</name>
    <dbReference type="NCBI Taxonomy" id="563040"/>
    <lineage>
        <taxon>Bacteria</taxon>
        <taxon>Pseudomonadati</taxon>
        <taxon>Campylobacterota</taxon>
        <taxon>Epsilonproteobacteria</taxon>
        <taxon>Campylobacterales</taxon>
        <taxon>Sulfurimonadaceae</taxon>
        <taxon>Sulfurimonas</taxon>
    </lineage>
</organism>
<dbReference type="PANTHER" id="PTHR30313:SF2">
    <property type="entry name" value="DNA PRIMASE"/>
    <property type="match status" value="1"/>
</dbReference>
<evidence type="ECO:0000256" key="4">
    <source>
        <dbReference type="ARBA" id="ARBA00022695"/>
    </source>
</evidence>
<sequence>MISQDSIEALKARLDIVDVVGNYIELKKAGGNFKAPCPFHDEKSPSFVVSPQKQIYHCFGCGAGGDSVKFVMEYEKLNYPEALEKLADSYNFTLTYTDNKHNKPRSQVMDKLNEWYQMLLSKNQTALNYIKERGIYESSIEKFGIGYAPESQATLNYIRSQQFSIKEAIDMGVVGYNQERNQTYARFVERITFPIFSANGSIVGFGGRTITGHQAKYVNSPETAFFNKSRLLYAYHLAKQSLHKKQEIIITEGYLDVIMLHQAGFDNAVATLGTALTHEHLPLLRKGSPRVVMAYDGDKAGRAAALKASKLLSASGFNGGVVVFSGGLDPADMVKEGRVEELSNMFREAKPFIEFVLDEILSLYNLKDPKAKESCMQEGIAYLKTLSPILQEEYKTYLASRLGGLGVSPSLLKLNTQTNTNRQNIPQQRNSAHRDMWELALIKTILEKPEYIEQVLDVIDPSLLQFHSYEFSLVLQGKQDAPEVMAIMVDDTITSLKDEEALNAELITFLTKYYERELKKVNIASNISFEEKAFYIRKFRGKIAKLKRGELVTLSD</sequence>
<evidence type="ECO:0000256" key="12">
    <source>
        <dbReference type="HAMAP-Rule" id="MF_00974"/>
    </source>
</evidence>
<dbReference type="InterPro" id="IPR013264">
    <property type="entry name" value="DNAG_N"/>
</dbReference>
<evidence type="ECO:0000256" key="10">
    <source>
        <dbReference type="ARBA" id="ARBA00023125"/>
    </source>
</evidence>
<evidence type="ECO:0000313" key="17">
    <source>
        <dbReference type="Proteomes" id="UP000007803"/>
    </source>
</evidence>
<protein>
    <recommendedName>
        <fullName evidence="12 13">DNA primase</fullName>
        <ecNumber evidence="12">2.7.7.101</ecNumber>
    </recommendedName>
</protein>
<dbReference type="Gene3D" id="3.90.980.10">
    <property type="entry name" value="DNA primase, catalytic core, N-terminal domain"/>
    <property type="match status" value="1"/>
</dbReference>
<comment type="domain">
    <text evidence="12">Contains an N-terminal zinc-binding domain, a central core domain that contains the primase activity, and a C-terminal DnaB-binding domain.</text>
</comment>
<keyword evidence="11 12" id="KW-0804">Transcription</keyword>
<keyword evidence="3 12" id="KW-0808">Transferase</keyword>
<evidence type="ECO:0000259" key="15">
    <source>
        <dbReference type="PROSITE" id="PS50880"/>
    </source>
</evidence>
<dbReference type="InterPro" id="IPR037068">
    <property type="entry name" value="DNA_primase_core_N_sf"/>
</dbReference>
<evidence type="ECO:0000256" key="2">
    <source>
        <dbReference type="ARBA" id="ARBA00022515"/>
    </source>
</evidence>
<comment type="catalytic activity">
    <reaction evidence="12">
        <text>ssDNA + n NTP = ssDNA/pppN(pN)n-1 hybrid + (n-1) diphosphate.</text>
        <dbReference type="EC" id="2.7.7.101"/>
    </reaction>
</comment>
<dbReference type="AlphaFoldDB" id="E0UP52"/>
<dbReference type="OrthoDB" id="9803773at2"/>
<dbReference type="GO" id="GO:0003677">
    <property type="term" value="F:DNA binding"/>
    <property type="evidence" value="ECO:0007669"/>
    <property type="project" value="UniProtKB-KW"/>
</dbReference>
<dbReference type="GO" id="GO:0003899">
    <property type="term" value="F:DNA-directed RNA polymerase activity"/>
    <property type="evidence" value="ECO:0007669"/>
    <property type="project" value="UniProtKB-UniRule"/>
</dbReference>
<evidence type="ECO:0000256" key="9">
    <source>
        <dbReference type="ARBA" id="ARBA00022842"/>
    </source>
</evidence>
<dbReference type="SMART" id="SM00400">
    <property type="entry name" value="ZnF_CHCC"/>
    <property type="match status" value="1"/>
</dbReference>
<dbReference type="CDD" id="cd03364">
    <property type="entry name" value="TOPRIM_DnaG_primases"/>
    <property type="match status" value="1"/>
</dbReference>
<keyword evidence="7 12" id="KW-0863">Zinc-finger</keyword>
<comment type="function">
    <text evidence="12 13">RNA polymerase that catalyzes the synthesis of short RNA molecules used as primers for DNA polymerase during DNA replication.</text>
</comment>
<dbReference type="HOGENOM" id="CLU_013501_3_2_7"/>
<dbReference type="GO" id="GO:0005737">
    <property type="term" value="C:cytoplasm"/>
    <property type="evidence" value="ECO:0007669"/>
    <property type="project" value="TreeGrafter"/>
</dbReference>
<gene>
    <name evidence="12" type="primary">dnaG</name>
    <name evidence="16" type="ordered locus">Saut_0036</name>
</gene>
<dbReference type="FunFam" id="3.90.580.10:FF:000001">
    <property type="entry name" value="DNA primase"/>
    <property type="match status" value="1"/>
</dbReference>
<dbReference type="SUPFAM" id="SSF57783">
    <property type="entry name" value="Zinc beta-ribbon"/>
    <property type="match status" value="1"/>
</dbReference>
<dbReference type="EC" id="2.7.7.101" evidence="12"/>
<dbReference type="InterPro" id="IPR006171">
    <property type="entry name" value="TOPRIM_dom"/>
</dbReference>
<name>E0UP52_SULAO</name>
<dbReference type="Gene3D" id="1.10.860.10">
    <property type="entry name" value="DNAb Helicase, Chain A"/>
    <property type="match status" value="1"/>
</dbReference>
<accession>E0UP52</accession>
<reference evidence="17" key="1">
    <citation type="journal article" date="2010" name="Stand. Genomic Sci.">
        <title>Complete genome sequence of Sulfurimonas autotrophica type strain (OK10).</title>
        <authorList>
            <person name="Sikorski J."/>
            <person name="Munk C."/>
            <person name="Lapidus A."/>
            <person name="Djao O."/>
            <person name="Lucas S."/>
            <person name="Glavina Del Rio T."/>
            <person name="Nolan M."/>
            <person name="Tice H."/>
            <person name="Han C."/>
            <person name="Cheng J."/>
            <person name="Tapia R."/>
            <person name="Goodwin L."/>
            <person name="Pitluck S."/>
            <person name="Liolios K."/>
            <person name="Ivanova N."/>
            <person name="Mavromatis K."/>
            <person name="Mikhailova N."/>
            <person name="Pati A."/>
            <person name="Sims D."/>
            <person name="Meincke L."/>
            <person name="Brettin T."/>
            <person name="Detter J."/>
            <person name="Chen A."/>
            <person name="Palaniappan K."/>
            <person name="Land M."/>
            <person name="Hauser L."/>
            <person name="Chang Y."/>
            <person name="Jeffries C."/>
            <person name="Rohde M."/>
            <person name="Lang E."/>
            <person name="Spring S."/>
            <person name="Goker M."/>
            <person name="Woyke T."/>
            <person name="Bristow J."/>
            <person name="Eisen J."/>
            <person name="Markowitz V."/>
            <person name="Hugenholtz P."/>
            <person name="Kyrpides N."/>
            <person name="Klenk H."/>
        </authorList>
    </citation>
    <scope>NUCLEOTIDE SEQUENCE [LARGE SCALE GENOMIC DNA]</scope>
    <source>
        <strain evidence="17">ATCC BAA-671 / DSM 16294 / JCM 11897 / OK10</strain>
    </source>
</reference>
<proteinExistence type="inferred from homology"/>
<dbReference type="SUPFAM" id="SSF56731">
    <property type="entry name" value="DNA primase core"/>
    <property type="match status" value="1"/>
</dbReference>
<dbReference type="GO" id="GO:0000428">
    <property type="term" value="C:DNA-directed RNA polymerase complex"/>
    <property type="evidence" value="ECO:0007669"/>
    <property type="project" value="UniProtKB-KW"/>
</dbReference>
<dbReference type="Proteomes" id="UP000007803">
    <property type="component" value="Chromosome"/>
</dbReference>
<keyword evidence="9" id="KW-0460">Magnesium</keyword>
<evidence type="ECO:0000256" key="7">
    <source>
        <dbReference type="ARBA" id="ARBA00022771"/>
    </source>
</evidence>
<comment type="subunit">
    <text evidence="12">Monomer. Interacts with DnaB.</text>
</comment>
<feature type="domain" description="Toprim" evidence="15">
    <location>
        <begin position="246"/>
        <end position="327"/>
    </location>
</feature>
<dbReference type="Pfam" id="PF01807">
    <property type="entry name" value="Zn_ribbon_DnaG"/>
    <property type="match status" value="1"/>
</dbReference>
<dbReference type="InterPro" id="IPR030846">
    <property type="entry name" value="DnaG_bac"/>
</dbReference>
<dbReference type="InterPro" id="IPR006295">
    <property type="entry name" value="DNA_primase_DnaG"/>
</dbReference>
<keyword evidence="5 12" id="KW-0235">DNA replication</keyword>
<dbReference type="GO" id="GO:0008270">
    <property type="term" value="F:zinc ion binding"/>
    <property type="evidence" value="ECO:0007669"/>
    <property type="project" value="UniProtKB-UniRule"/>
</dbReference>
<dbReference type="Gene3D" id="3.40.1360.10">
    <property type="match status" value="1"/>
</dbReference>
<evidence type="ECO:0000256" key="13">
    <source>
        <dbReference type="PIRNR" id="PIRNR002811"/>
    </source>
</evidence>
<dbReference type="KEGG" id="sua:Saut_0036"/>
<evidence type="ECO:0000256" key="5">
    <source>
        <dbReference type="ARBA" id="ARBA00022705"/>
    </source>
</evidence>
<evidence type="ECO:0000256" key="8">
    <source>
        <dbReference type="ARBA" id="ARBA00022833"/>
    </source>
</evidence>
<keyword evidence="8 12" id="KW-0862">Zinc</keyword>
<dbReference type="eggNOG" id="COG0358">
    <property type="taxonomic scope" value="Bacteria"/>
</dbReference>
<dbReference type="GO" id="GO:0006269">
    <property type="term" value="P:DNA replication, synthesis of primer"/>
    <property type="evidence" value="ECO:0007669"/>
    <property type="project" value="UniProtKB-UniRule"/>
</dbReference>
<dbReference type="Pfam" id="PF13662">
    <property type="entry name" value="Toprim_4"/>
    <property type="match status" value="1"/>
</dbReference>
<dbReference type="InterPro" id="IPR016136">
    <property type="entry name" value="DNA_helicase_N/primase_C"/>
</dbReference>
<dbReference type="Pfam" id="PF16730">
    <property type="entry name" value="DnaGprimase_HBD"/>
    <property type="match status" value="1"/>
</dbReference>
<dbReference type="InterPro" id="IPR002694">
    <property type="entry name" value="Znf_CHC2"/>
</dbReference>
<dbReference type="STRING" id="563040.Saut_0036"/>
<keyword evidence="2 12" id="KW-0639">Primosome</keyword>
<keyword evidence="10 12" id="KW-0238">DNA-binding</keyword>
<dbReference type="RefSeq" id="WP_013325841.1">
    <property type="nucleotide sequence ID" value="NC_014506.1"/>
</dbReference>
<evidence type="ECO:0000256" key="6">
    <source>
        <dbReference type="ARBA" id="ARBA00022723"/>
    </source>
</evidence>
<dbReference type="PIRSF" id="PIRSF002811">
    <property type="entry name" value="DnaG"/>
    <property type="match status" value="1"/>
</dbReference>